<evidence type="ECO:0000313" key="4">
    <source>
        <dbReference type="Proteomes" id="UP000384372"/>
    </source>
</evidence>
<dbReference type="PANTHER" id="PTHR34985">
    <property type="entry name" value="SLR0554 PROTEIN"/>
    <property type="match status" value="1"/>
</dbReference>
<dbReference type="PANTHER" id="PTHR34985:SF1">
    <property type="entry name" value="SLR0554 PROTEIN"/>
    <property type="match status" value="1"/>
</dbReference>
<dbReference type="Pfam" id="PF05272">
    <property type="entry name" value="VapE-like_dom"/>
    <property type="match status" value="1"/>
</dbReference>
<name>A0A6A7WDK3_9BACT</name>
<dbReference type="AlphaFoldDB" id="A0A6A7WDK3"/>
<evidence type="ECO:0000313" key="3">
    <source>
        <dbReference type="EMBL" id="MQP12564.1"/>
    </source>
</evidence>
<feature type="domain" description="Virulence-associated protein E-like" evidence="1">
    <location>
        <begin position="449"/>
        <end position="624"/>
    </location>
</feature>
<reference evidence="3 4" key="1">
    <citation type="submission" date="2019-09" db="EMBL/GenBank/DDBJ databases">
        <title>Distinct polysaccharide growth profiles of human intestinal Prevotella copri isolates.</title>
        <authorList>
            <person name="Fehlner-Peach H."/>
            <person name="Magnabosco C."/>
            <person name="Raghavan V."/>
            <person name="Scher J.U."/>
            <person name="Tett A."/>
            <person name="Cox L.M."/>
            <person name="Gottsegen C."/>
            <person name="Watters A."/>
            <person name="Wiltshire- Gordon J.D."/>
            <person name="Segata N."/>
            <person name="Bonneau R."/>
            <person name="Littman D.R."/>
        </authorList>
    </citation>
    <scope>NUCLEOTIDE SEQUENCE [LARGE SCALE GENOMIC DNA]</scope>
    <source>
        <strain evidence="4">iAQ1173</strain>
    </source>
</reference>
<feature type="domain" description="BT4734-like N-terminal" evidence="2">
    <location>
        <begin position="60"/>
        <end position="186"/>
    </location>
</feature>
<evidence type="ECO:0000259" key="1">
    <source>
        <dbReference type="Pfam" id="PF05272"/>
    </source>
</evidence>
<protein>
    <submittedName>
        <fullName evidence="3">Uncharacterized protein</fullName>
    </submittedName>
</protein>
<comment type="caution">
    <text evidence="3">The sequence shown here is derived from an EMBL/GenBank/DDBJ whole genome shotgun (WGS) entry which is preliminary data.</text>
</comment>
<dbReference type="Pfam" id="PF08800">
    <property type="entry name" value="BT4734-like_N"/>
    <property type="match status" value="1"/>
</dbReference>
<dbReference type="InterPro" id="IPR014907">
    <property type="entry name" value="BT4734-like_N"/>
</dbReference>
<dbReference type="RefSeq" id="WP_158464155.1">
    <property type="nucleotide sequence ID" value="NZ_VZAD01000087.1"/>
</dbReference>
<sequence length="756" mass="87800">METTNNLPSFFASLRVTKHSPLISTAELERLILHDKALEESTKSYRKAQDVDKNLASNTKRLQPAICPSIQFRRTGRKLEDFGCATGWLMLDYDHVAEIVLDEKVELASKSPYSMVVYRTISGKGLRILLRYERPKGCTLTVTELHHLAVDKAISIYDDLLHISADQQCKDMVRLCGLAHDAKAYFCWDSKPLTFTPDEVNWFYQHVVLKEQEKEEAADKAVRKNAEKNRAKSNATKGGTPTFEAIIQRVEDHARNWRVQFQPGSHHEYCMRFAGFCHSYGADKEQLLNWMLQQYGSQYDGIKSIVDWMYKHPANFGCWHLYAPGERYKRTPDVKDVRQWLSTRLELRRNTITDKTEMRGLDIQNTSYFRWTIVDDPIENSIFSWMDLDGLKIPINLLNIVLNSDFVRRYNPLTEFLESLPEWKEGDPDYIGELSRRVVVKNYPTHFHTQQEFTEMFRKWIVGMVACWVSPRVVNEMVLILVGKGGLYKTSFFQYLLPPELRQYYANDSTADYNNKDFLELCASKALICLDEFETPMGKNLSAFKSIVTKPTITLRRPYARYSSQLLHNASLCGTSNNIHIISEQETRRYLVWEVERIQSPRETPIDYRHLYAQALALGQKVMKEKTLSAASDGEEEPWVYWLTPKDISHLEVHNRLFIVNNYMEELILKYYRVPNPDSDLHSPNLKFVTSAEILEHIAFNPVFRPSFSTRNVGDVMAHLGYSKTRRNNSHGWWVVEKEGVTIAADSRFIENKDEL</sequence>
<dbReference type="InterPro" id="IPR007936">
    <property type="entry name" value="VapE-like_dom"/>
</dbReference>
<gene>
    <name evidence="3" type="ORF">F7D20_11500</name>
</gene>
<organism evidence="3 4">
    <name type="scientific">Segatella copri</name>
    <dbReference type="NCBI Taxonomy" id="165179"/>
    <lineage>
        <taxon>Bacteria</taxon>
        <taxon>Pseudomonadati</taxon>
        <taxon>Bacteroidota</taxon>
        <taxon>Bacteroidia</taxon>
        <taxon>Bacteroidales</taxon>
        <taxon>Prevotellaceae</taxon>
        <taxon>Segatella</taxon>
    </lineage>
</organism>
<proteinExistence type="predicted"/>
<dbReference type="EMBL" id="VZAD01000087">
    <property type="protein sequence ID" value="MQP12564.1"/>
    <property type="molecule type" value="Genomic_DNA"/>
</dbReference>
<keyword evidence="4" id="KW-1185">Reference proteome</keyword>
<dbReference type="Proteomes" id="UP000384372">
    <property type="component" value="Unassembled WGS sequence"/>
</dbReference>
<accession>A0A6A7WDK3</accession>
<evidence type="ECO:0000259" key="2">
    <source>
        <dbReference type="Pfam" id="PF08800"/>
    </source>
</evidence>
<dbReference type="OrthoDB" id="9801888at2"/>